<reference evidence="1 2" key="1">
    <citation type="submission" date="2018-08" db="EMBL/GenBank/DDBJ databases">
        <title>Recombination of ecologically and evolutionarily significant loci maintains genetic cohesion in the Pseudomonas syringae species complex.</title>
        <authorList>
            <person name="Dillon M."/>
            <person name="Thakur S."/>
            <person name="Almeida R.N.D."/>
            <person name="Weir B.S."/>
            <person name="Guttman D.S."/>
        </authorList>
    </citation>
    <scope>NUCLEOTIDE SEQUENCE [LARGE SCALE GENOMIC DNA]</scope>
    <source>
        <strain evidence="1 2">ICMP 4092</strain>
    </source>
</reference>
<comment type="caution">
    <text evidence="1">The sequence shown here is derived from an EMBL/GenBank/DDBJ whole genome shotgun (WGS) entry which is preliminary data.</text>
</comment>
<organism evidence="1 2">
    <name type="scientific">Pseudomonas syringae pv. tagetis</name>
    <dbReference type="NCBI Taxonomy" id="129140"/>
    <lineage>
        <taxon>Bacteria</taxon>
        <taxon>Pseudomonadati</taxon>
        <taxon>Pseudomonadota</taxon>
        <taxon>Gammaproteobacteria</taxon>
        <taxon>Pseudomonadales</taxon>
        <taxon>Pseudomonadaceae</taxon>
        <taxon>Pseudomonas</taxon>
    </lineage>
</organism>
<dbReference type="GO" id="GO:0003677">
    <property type="term" value="F:DNA binding"/>
    <property type="evidence" value="ECO:0007669"/>
    <property type="project" value="InterPro"/>
</dbReference>
<dbReference type="AlphaFoldDB" id="A0A3M3Z023"/>
<name>A0A3M3Z023_9PSED</name>
<proteinExistence type="predicted"/>
<evidence type="ECO:0000313" key="1">
    <source>
        <dbReference type="EMBL" id="RMO87113.1"/>
    </source>
</evidence>
<evidence type="ECO:0008006" key="3">
    <source>
        <dbReference type="Google" id="ProtNLM"/>
    </source>
</evidence>
<dbReference type="NCBIfam" id="NF041471">
    <property type="entry name" value="phage_reg_YmfL"/>
    <property type="match status" value="1"/>
</dbReference>
<dbReference type="Pfam" id="PF06892">
    <property type="entry name" value="Phage_CP76"/>
    <property type="match status" value="1"/>
</dbReference>
<protein>
    <recommendedName>
        <fullName evidence="3">Phage protein</fullName>
    </recommendedName>
</protein>
<gene>
    <name evidence="1" type="ORF">ALQ32_00979</name>
</gene>
<sequence length="164" mass="18027">MEKQKINSPVLKTRREAVSAIICTFPGGRRCAANLIGMSLKKFDNHAYENNSSRPLTDMQLYRLEKESGTQYLPQYLAALYGGLFVTVADPETLDNVELYSRSVQASAQRGLVDMIIAQALEDGRISASEAGVILNAHNLHMAARHAEVLAAIELYRDQSGTGK</sequence>
<dbReference type="InterPro" id="IPR048188">
    <property type="entry name" value="YmfL-like"/>
</dbReference>
<evidence type="ECO:0000313" key="2">
    <source>
        <dbReference type="Proteomes" id="UP000268056"/>
    </source>
</evidence>
<dbReference type="EMBL" id="RBQC01000092">
    <property type="protein sequence ID" value="RMO87113.1"/>
    <property type="molecule type" value="Genomic_DNA"/>
</dbReference>
<dbReference type="InterPro" id="IPR009679">
    <property type="entry name" value="Phage_186_CII-like"/>
</dbReference>
<accession>A0A3M3Z023</accession>
<dbReference type="Proteomes" id="UP000268056">
    <property type="component" value="Unassembled WGS sequence"/>
</dbReference>